<feature type="domain" description="GPR180/TMEM145 transmembrane" evidence="9">
    <location>
        <begin position="330"/>
        <end position="535"/>
    </location>
</feature>
<dbReference type="InterPro" id="IPR019336">
    <property type="entry name" value="GPR180/TMEM145_TM"/>
</dbReference>
<dbReference type="GO" id="GO:0019236">
    <property type="term" value="P:response to pheromone"/>
    <property type="evidence" value="ECO:0007669"/>
    <property type="project" value="InterPro"/>
</dbReference>
<feature type="compositionally biased region" description="Low complexity" evidence="6">
    <location>
        <begin position="686"/>
        <end position="699"/>
    </location>
</feature>
<dbReference type="Pfam" id="PF21892">
    <property type="entry name" value="TMEM145_N"/>
    <property type="match status" value="2"/>
</dbReference>
<feature type="region of interest" description="Disordered" evidence="6">
    <location>
        <begin position="627"/>
        <end position="652"/>
    </location>
</feature>
<keyword evidence="5" id="KW-0325">Glycoprotein</keyword>
<reference evidence="13" key="1">
    <citation type="submission" date="2012-05" db="EMBL/GenBank/DDBJ databases">
        <title>Whole Genome Assembly of Lutzomyia longipalpis.</title>
        <authorList>
            <person name="Richards S."/>
            <person name="Qu C."/>
            <person name="Dillon R."/>
            <person name="Worley K."/>
            <person name="Scherer S."/>
            <person name="Batterton M."/>
            <person name="Taylor A."/>
            <person name="Hawes A."/>
            <person name="Hernandez B."/>
            <person name="Kovar C."/>
            <person name="Mandapat C."/>
            <person name="Pham C."/>
            <person name="Qu C."/>
            <person name="Jing C."/>
            <person name="Bess C."/>
            <person name="Bandaranaike D."/>
            <person name="Ngo D."/>
            <person name="Ongeri F."/>
            <person name="Arias F."/>
            <person name="Lara F."/>
            <person name="Weissenberger G."/>
            <person name="Kamau G."/>
            <person name="Han H."/>
            <person name="Shen H."/>
            <person name="Dinh H."/>
            <person name="Khalil I."/>
            <person name="Jones J."/>
            <person name="Shafer J."/>
            <person name="Jayaseelan J."/>
            <person name="Quiroz J."/>
            <person name="Blankenburg K."/>
            <person name="Nguyen L."/>
            <person name="Jackson L."/>
            <person name="Francisco L."/>
            <person name="Tang L.-Y."/>
            <person name="Pu L.-L."/>
            <person name="Perales L."/>
            <person name="Lorensuhewa L."/>
            <person name="Munidasa M."/>
            <person name="Coyle M."/>
            <person name="Taylor M."/>
            <person name="Puazo M."/>
            <person name="Firestine M."/>
            <person name="Scheel M."/>
            <person name="Javaid M."/>
            <person name="Wang M."/>
            <person name="Li M."/>
            <person name="Tabassum N."/>
            <person name="Saada N."/>
            <person name="Osuji N."/>
            <person name="Aqrawi P."/>
            <person name="Fu Q."/>
            <person name="Thornton R."/>
            <person name="Raj R."/>
            <person name="Goodspeed R."/>
            <person name="Mata R."/>
            <person name="Najjar R."/>
            <person name="Gubbala S."/>
            <person name="Lee S."/>
            <person name="Denson S."/>
            <person name="Patil S."/>
            <person name="Macmil S."/>
            <person name="Qi S."/>
            <person name="Matskevitch T."/>
            <person name="Palculict T."/>
            <person name="Mathew T."/>
            <person name="Vee V."/>
            <person name="Velamala V."/>
            <person name="Korchina V."/>
            <person name="Cai W."/>
            <person name="Liu W."/>
            <person name="Dai W."/>
            <person name="Zou X."/>
            <person name="Zhu Y."/>
            <person name="Zhang Y."/>
            <person name="Wu Y.-Q."/>
            <person name="Xin Y."/>
            <person name="Nazarath L."/>
            <person name="Kovar C."/>
            <person name="Han Y."/>
            <person name="Muzny D."/>
            <person name="Gibbs R."/>
        </authorList>
    </citation>
    <scope>NUCLEOTIDE SEQUENCE [LARGE SCALE GENOMIC DNA]</scope>
    <source>
        <strain evidence="13">Jacobina</strain>
    </source>
</reference>
<evidence type="ECO:0000313" key="12">
    <source>
        <dbReference type="EnsemblMetazoa" id="LLOJ009089-PA"/>
    </source>
</evidence>
<feature type="compositionally biased region" description="Basic and acidic residues" evidence="6">
    <location>
        <begin position="125"/>
        <end position="138"/>
    </location>
</feature>
<evidence type="ECO:0000259" key="9">
    <source>
        <dbReference type="Pfam" id="PF10192"/>
    </source>
</evidence>
<keyword evidence="3 7" id="KW-1133">Transmembrane helix</keyword>
<feature type="region of interest" description="Disordered" evidence="6">
    <location>
        <begin position="120"/>
        <end position="141"/>
    </location>
</feature>
<dbReference type="VEuPathDB" id="VectorBase:LLOJ009089"/>
<accession>A0A1B0CVQ4</accession>
<dbReference type="VEuPathDB" id="VectorBase:LLONM1_000965"/>
<feature type="domain" description="GPR180-like N-terminal" evidence="10">
    <location>
        <begin position="25"/>
        <end position="119"/>
    </location>
</feature>
<evidence type="ECO:0000256" key="3">
    <source>
        <dbReference type="ARBA" id="ARBA00022989"/>
    </source>
</evidence>
<feature type="region of interest" description="Disordered" evidence="6">
    <location>
        <begin position="155"/>
        <end position="184"/>
    </location>
</feature>
<feature type="transmembrane region" description="Helical" evidence="7">
    <location>
        <begin position="523"/>
        <end position="544"/>
    </location>
</feature>
<dbReference type="PANTHER" id="PTHR23252:SF24">
    <property type="entry name" value="TRANSMEMBRANE PROTEIN 145"/>
    <property type="match status" value="1"/>
</dbReference>
<feature type="compositionally biased region" description="Low complexity" evidence="6">
    <location>
        <begin position="155"/>
        <end position="182"/>
    </location>
</feature>
<evidence type="ECO:0000256" key="8">
    <source>
        <dbReference type="SAM" id="SignalP"/>
    </source>
</evidence>
<keyword evidence="8" id="KW-0732">Signal</keyword>
<keyword evidence="2 7" id="KW-0812">Transmembrane</keyword>
<comment type="subcellular location">
    <subcellularLocation>
        <location evidence="1">Membrane</location>
        <topology evidence="1">Multi-pass membrane protein</topology>
    </subcellularLocation>
</comment>
<feature type="transmembrane region" description="Helical" evidence="7">
    <location>
        <begin position="353"/>
        <end position="377"/>
    </location>
</feature>
<evidence type="ECO:0000256" key="1">
    <source>
        <dbReference type="ARBA" id="ARBA00004141"/>
    </source>
</evidence>
<dbReference type="EMBL" id="GITU01006995">
    <property type="protein sequence ID" value="MBC1175698.1"/>
    <property type="molecule type" value="Transcribed_RNA"/>
</dbReference>
<name>A0A1B0CVQ4_LUTLO</name>
<dbReference type="GO" id="GO:0007186">
    <property type="term" value="P:G protein-coupled receptor signaling pathway"/>
    <property type="evidence" value="ECO:0007669"/>
    <property type="project" value="InterPro"/>
</dbReference>
<evidence type="ECO:0000256" key="2">
    <source>
        <dbReference type="ARBA" id="ARBA00022692"/>
    </source>
</evidence>
<protein>
    <submittedName>
        <fullName evidence="11">Putative membrane protein</fullName>
    </submittedName>
</protein>
<dbReference type="InterPro" id="IPR047831">
    <property type="entry name" value="GPR180/TMEM145"/>
</dbReference>
<dbReference type="Pfam" id="PF10192">
    <property type="entry name" value="GPR180-TMEM145_TM"/>
    <property type="match status" value="1"/>
</dbReference>
<evidence type="ECO:0000256" key="5">
    <source>
        <dbReference type="ARBA" id="ARBA00023180"/>
    </source>
</evidence>
<dbReference type="PANTHER" id="PTHR23252">
    <property type="entry name" value="INTIMAL THICKNESS RECEPTOR-RELATED"/>
    <property type="match status" value="1"/>
</dbReference>
<feature type="domain" description="GPR180-like N-terminal" evidence="10">
    <location>
        <begin position="253"/>
        <end position="292"/>
    </location>
</feature>
<keyword evidence="13" id="KW-1185">Reference proteome</keyword>
<evidence type="ECO:0000259" key="10">
    <source>
        <dbReference type="Pfam" id="PF21892"/>
    </source>
</evidence>
<sequence>MKVHPLVALCVLSVLFGHFSVAKYVEGHLKTLDDWAFVARFCFLSGRGRYEYQIEFERKYGEPSLLLYYDEKTQWPAVYKTDKTCEQKLGVLSAADNQIVTLSAKTPYNYLSGCTLRSSLESEEEAKPPPRSAPEDLTPKINDLEPGYFDQFLKTTPSPFSTSSSTSTSETTSDGTTTEAASFTEVSLENTSTTVITYLGSDISLGNSLENGTAYQVDVEQLFEAATEASAAPPPATSRIRRSAAYPLFKKDNRGRIIVSCRNAGGFTSVRERWWYIAISNCGSSKGLDIKYRFRMTNGPPGDFWHEHFSADEMYIPPILLTQCLAYTFLLLGMFLCAIELKSRHLFHCTYRLFTFSATVQWAGILVQGVAWARYAISGMGPNTTLGGLLMGASEVSFLALMLLMAKGYTITRARLSTATTVKLTVFINIYIVAYISLYILQAETFDPGEVLNIYESPAGFGLIGLRCGAWVAFLIGLAATLRKYPEKSAFYYPFGLLGSVWILAGPALTLVGIGVLDAWVRESVMCAILGTVAFGGHAAFLWLTWPSRANRSFPYHVRTNHVGVANTDDGADYPRHPYEPTGMQQHEQNIIIPLSRRTEELINGVYSQYIIERELYGSNSNPISHISFPQTATAPPGHPDAAAMTDINSPNPAQRRLASFRRRDIVKQDSELEAQVDSGHPSLENTSSSPNTTGPSSGHDTPVRDRQTGQLKGNPFLVNGQQRQPNKVILEPIEQPLRGPSQNRNR</sequence>
<dbReference type="EnsemblMetazoa" id="LLOJ009089-RA">
    <property type="protein sequence ID" value="LLOJ009089-PA"/>
    <property type="gene ID" value="LLOJ009089"/>
</dbReference>
<feature type="transmembrane region" description="Helical" evidence="7">
    <location>
        <begin position="421"/>
        <end position="441"/>
    </location>
</feature>
<feature type="transmembrane region" description="Helical" evidence="7">
    <location>
        <begin position="320"/>
        <end position="341"/>
    </location>
</feature>
<dbReference type="InterPro" id="IPR053880">
    <property type="entry name" value="GPR180-like_N"/>
</dbReference>
<evidence type="ECO:0000256" key="4">
    <source>
        <dbReference type="ARBA" id="ARBA00023136"/>
    </source>
</evidence>
<organism evidence="12 13">
    <name type="scientific">Lutzomyia longipalpis</name>
    <name type="common">Sand fly</name>
    <dbReference type="NCBI Taxonomy" id="7200"/>
    <lineage>
        <taxon>Eukaryota</taxon>
        <taxon>Metazoa</taxon>
        <taxon>Ecdysozoa</taxon>
        <taxon>Arthropoda</taxon>
        <taxon>Hexapoda</taxon>
        <taxon>Insecta</taxon>
        <taxon>Pterygota</taxon>
        <taxon>Neoptera</taxon>
        <taxon>Endopterygota</taxon>
        <taxon>Diptera</taxon>
        <taxon>Nematocera</taxon>
        <taxon>Psychodoidea</taxon>
        <taxon>Psychodidae</taxon>
        <taxon>Lutzomyia</taxon>
        <taxon>Lutzomyia</taxon>
    </lineage>
</organism>
<feature type="transmembrane region" description="Helical" evidence="7">
    <location>
        <begin position="389"/>
        <end position="409"/>
    </location>
</feature>
<dbReference type="AlphaFoldDB" id="A0A1B0CVQ4"/>
<evidence type="ECO:0000256" key="7">
    <source>
        <dbReference type="SAM" id="Phobius"/>
    </source>
</evidence>
<dbReference type="GO" id="GO:0016020">
    <property type="term" value="C:membrane"/>
    <property type="evidence" value="ECO:0007669"/>
    <property type="project" value="UniProtKB-SubCell"/>
</dbReference>
<keyword evidence="4 7" id="KW-0472">Membrane</keyword>
<evidence type="ECO:0000256" key="6">
    <source>
        <dbReference type="SAM" id="MobiDB-lite"/>
    </source>
</evidence>
<evidence type="ECO:0000313" key="11">
    <source>
        <dbReference type="EMBL" id="MBC1175698.1"/>
    </source>
</evidence>
<reference evidence="11" key="2">
    <citation type="journal article" date="2020" name="BMC">
        <title>Leishmania infection induces a limited differential gene expression in the sand fly midgut.</title>
        <authorList>
            <person name="Coutinho-Abreu I.V."/>
            <person name="Serafim T.D."/>
            <person name="Meneses C."/>
            <person name="Kamhawi S."/>
            <person name="Oliveira F."/>
            <person name="Valenzuela J.G."/>
        </authorList>
    </citation>
    <scope>NUCLEOTIDE SEQUENCE</scope>
    <source>
        <strain evidence="11">Jacobina</strain>
        <tissue evidence="11">Midgut</tissue>
    </source>
</reference>
<dbReference type="EMBL" id="AJWK01031004">
    <property type="status" value="NOT_ANNOTATED_CDS"/>
    <property type="molecule type" value="Genomic_DNA"/>
</dbReference>
<feature type="chain" id="PRO_5044555531" evidence="8">
    <location>
        <begin position="23"/>
        <end position="747"/>
    </location>
</feature>
<feature type="region of interest" description="Disordered" evidence="6">
    <location>
        <begin position="673"/>
        <end position="747"/>
    </location>
</feature>
<dbReference type="Proteomes" id="UP000092461">
    <property type="component" value="Unassembled WGS sequence"/>
</dbReference>
<feature type="signal peptide" evidence="8">
    <location>
        <begin position="1"/>
        <end position="22"/>
    </location>
</feature>
<feature type="transmembrane region" description="Helical" evidence="7">
    <location>
        <begin position="492"/>
        <end position="517"/>
    </location>
</feature>
<evidence type="ECO:0000313" key="13">
    <source>
        <dbReference type="Proteomes" id="UP000092461"/>
    </source>
</evidence>
<feature type="transmembrane region" description="Helical" evidence="7">
    <location>
        <begin position="461"/>
        <end position="480"/>
    </location>
</feature>
<reference evidence="12" key="3">
    <citation type="submission" date="2020-05" db="UniProtKB">
        <authorList>
            <consortium name="EnsemblMetazoa"/>
        </authorList>
    </citation>
    <scope>IDENTIFICATION</scope>
    <source>
        <strain evidence="12">Jacobina</strain>
    </source>
</reference>
<proteinExistence type="predicted"/>